<evidence type="ECO:0000256" key="1">
    <source>
        <dbReference type="SAM" id="Coils"/>
    </source>
</evidence>
<dbReference type="Proteomes" id="UP001165740">
    <property type="component" value="Chromosome 9"/>
</dbReference>
<feature type="coiled-coil region" evidence="1">
    <location>
        <begin position="37"/>
        <end position="64"/>
    </location>
</feature>
<dbReference type="RefSeq" id="XP_055897156.1">
    <property type="nucleotide sequence ID" value="XM_056041181.1"/>
</dbReference>
<feature type="region of interest" description="Disordered" evidence="2">
    <location>
        <begin position="92"/>
        <end position="225"/>
    </location>
</feature>
<protein>
    <submittedName>
        <fullName evidence="4">Uncharacterized protein LOC129928167</fullName>
    </submittedName>
</protein>
<dbReference type="GeneID" id="129928167"/>
<evidence type="ECO:0000313" key="4">
    <source>
        <dbReference type="RefSeq" id="XP_055897156.1"/>
    </source>
</evidence>
<keyword evidence="3" id="KW-1185">Reference proteome</keyword>
<accession>A0A9W3BCK1</accession>
<name>A0A9W3BCK1_BIOGL</name>
<feature type="compositionally biased region" description="Polar residues" evidence="2">
    <location>
        <begin position="108"/>
        <end position="138"/>
    </location>
</feature>
<organism evidence="3 4">
    <name type="scientific">Biomphalaria glabrata</name>
    <name type="common">Bloodfluke planorb</name>
    <name type="synonym">Freshwater snail</name>
    <dbReference type="NCBI Taxonomy" id="6526"/>
    <lineage>
        <taxon>Eukaryota</taxon>
        <taxon>Metazoa</taxon>
        <taxon>Spiralia</taxon>
        <taxon>Lophotrochozoa</taxon>
        <taxon>Mollusca</taxon>
        <taxon>Gastropoda</taxon>
        <taxon>Heterobranchia</taxon>
        <taxon>Euthyneura</taxon>
        <taxon>Panpulmonata</taxon>
        <taxon>Hygrophila</taxon>
        <taxon>Lymnaeoidea</taxon>
        <taxon>Planorbidae</taxon>
        <taxon>Biomphalaria</taxon>
    </lineage>
</organism>
<reference evidence="4" key="1">
    <citation type="submission" date="2025-08" db="UniProtKB">
        <authorList>
            <consortium name="RefSeq"/>
        </authorList>
    </citation>
    <scope>IDENTIFICATION</scope>
</reference>
<sequence length="298" mass="33257">MTMDLAELASDFEAEGILLGFEGLELEDYVRRQIERAQRMEELHKAHELKMNAIRQEILEIRQRYRPQNLELNSTPARQDQEAEESGIMTHVETEHTAPSDTDVANKGETTTPDAPSLDQSTLSTQPNPPAQSNSSANCDAPFQPLPSSKSQHRKAPAQQPALHKNCHYPARKPRHDQNNQAHRDCNDSMRSHKPNRQKQQASQRISVMTAVPKPSVSNQQTRTDRTAGDPYVISILTVAPEHTALGPTKTGVLPALPHPVSSSPGIETILVNGRYVRSLFDTGCASPRRMQVRAWHH</sequence>
<gene>
    <name evidence="4" type="primary">LOC129928167</name>
</gene>
<feature type="compositionally biased region" description="Basic and acidic residues" evidence="2">
    <location>
        <begin position="176"/>
        <end position="191"/>
    </location>
</feature>
<dbReference type="AlphaFoldDB" id="A0A9W3BCK1"/>
<keyword evidence="1" id="KW-0175">Coiled coil</keyword>
<feature type="compositionally biased region" description="Basic residues" evidence="2">
    <location>
        <begin position="165"/>
        <end position="175"/>
    </location>
</feature>
<evidence type="ECO:0000256" key="2">
    <source>
        <dbReference type="SAM" id="MobiDB-lite"/>
    </source>
</evidence>
<evidence type="ECO:0000313" key="3">
    <source>
        <dbReference type="Proteomes" id="UP001165740"/>
    </source>
</evidence>
<feature type="compositionally biased region" description="Polar residues" evidence="2">
    <location>
        <begin position="198"/>
        <end position="207"/>
    </location>
</feature>
<proteinExistence type="predicted"/>
<dbReference type="OrthoDB" id="6199748at2759"/>